<dbReference type="Proteomes" id="UP000019593">
    <property type="component" value="Chromosome"/>
</dbReference>
<dbReference type="AlphaFoldDB" id="W8S1H7"/>
<accession>W8S1H7</accession>
<evidence type="ECO:0000256" key="1">
    <source>
        <dbReference type="SAM" id="MobiDB-lite"/>
    </source>
</evidence>
<dbReference type="EMBL" id="CP004372">
    <property type="protein sequence ID" value="AHM04012.1"/>
    <property type="molecule type" value="Genomic_DNA"/>
</dbReference>
<dbReference type="KEGG" id="red:roselon_01633"/>
<evidence type="ECO:0000313" key="3">
    <source>
        <dbReference type="Proteomes" id="UP000019593"/>
    </source>
</evidence>
<evidence type="ECO:0000313" key="2">
    <source>
        <dbReference type="EMBL" id="AHM04012.1"/>
    </source>
</evidence>
<proteinExistence type="predicted"/>
<protein>
    <submittedName>
        <fullName evidence="2">Uncharacterized protein</fullName>
    </submittedName>
</protein>
<feature type="region of interest" description="Disordered" evidence="1">
    <location>
        <begin position="27"/>
        <end position="51"/>
    </location>
</feature>
<gene>
    <name evidence="2" type="ORF">roselon_01633</name>
</gene>
<name>W8S1H7_9RHOB</name>
<reference evidence="2 3" key="1">
    <citation type="submission" date="2013-03" db="EMBL/GenBank/DDBJ databases">
        <authorList>
            <person name="Fiebig A."/>
            <person name="Goeker M."/>
            <person name="Klenk H.-P.P."/>
        </authorList>
    </citation>
    <scope>NUCLEOTIDE SEQUENCE [LARGE SCALE GENOMIC DNA]</scope>
    <source>
        <strain evidence="3">DSM 19469</strain>
    </source>
</reference>
<keyword evidence="3" id="KW-1185">Reference proteome</keyword>
<organism evidence="2 3">
    <name type="scientific">Roseicyclus elongatus DSM 19469</name>
    <dbReference type="NCBI Taxonomy" id="1294273"/>
    <lineage>
        <taxon>Bacteria</taxon>
        <taxon>Pseudomonadati</taxon>
        <taxon>Pseudomonadota</taxon>
        <taxon>Alphaproteobacteria</taxon>
        <taxon>Rhodobacterales</taxon>
        <taxon>Roseobacteraceae</taxon>
        <taxon>Roseicyclus</taxon>
    </lineage>
</organism>
<dbReference type="HOGENOM" id="CLU_3103358_0_0_5"/>
<sequence>MAQAARIHTCVLADRHEARTIGALTGSECNSRKDEDDNGPCRKLLGHGGHL</sequence>